<evidence type="ECO:0000313" key="2">
    <source>
        <dbReference type="Proteomes" id="UP000789405"/>
    </source>
</evidence>
<gene>
    <name evidence="1" type="ORF">DERYTH_LOCUS25305</name>
</gene>
<organism evidence="1 2">
    <name type="scientific">Dentiscutata erythropus</name>
    <dbReference type="NCBI Taxonomy" id="1348616"/>
    <lineage>
        <taxon>Eukaryota</taxon>
        <taxon>Fungi</taxon>
        <taxon>Fungi incertae sedis</taxon>
        <taxon>Mucoromycota</taxon>
        <taxon>Glomeromycotina</taxon>
        <taxon>Glomeromycetes</taxon>
        <taxon>Diversisporales</taxon>
        <taxon>Gigasporaceae</taxon>
        <taxon>Dentiscutata</taxon>
    </lineage>
</organism>
<evidence type="ECO:0000313" key="1">
    <source>
        <dbReference type="EMBL" id="CAG8810470.1"/>
    </source>
</evidence>
<name>A0A9N9K5X6_9GLOM</name>
<dbReference type="EMBL" id="CAJVPY010046387">
    <property type="protein sequence ID" value="CAG8810470.1"/>
    <property type="molecule type" value="Genomic_DNA"/>
</dbReference>
<proteinExistence type="predicted"/>
<dbReference type="Proteomes" id="UP000789405">
    <property type="component" value="Unassembled WGS sequence"/>
</dbReference>
<reference evidence="1" key="1">
    <citation type="submission" date="2021-06" db="EMBL/GenBank/DDBJ databases">
        <authorList>
            <person name="Kallberg Y."/>
            <person name="Tangrot J."/>
            <person name="Rosling A."/>
        </authorList>
    </citation>
    <scope>NUCLEOTIDE SEQUENCE</scope>
    <source>
        <strain evidence="1">MA453B</strain>
    </source>
</reference>
<accession>A0A9N9K5X6</accession>
<keyword evidence="2" id="KW-1185">Reference proteome</keyword>
<comment type="caution">
    <text evidence="1">The sequence shown here is derived from an EMBL/GenBank/DDBJ whole genome shotgun (WGS) entry which is preliminary data.</text>
</comment>
<feature type="non-terminal residue" evidence="1">
    <location>
        <position position="40"/>
    </location>
</feature>
<sequence length="40" mass="4801">MAFKKRKLHKPVEFVAMYPGKFQTLEHSDIKGVLKRLNQW</sequence>
<dbReference type="AlphaFoldDB" id="A0A9N9K5X6"/>
<protein>
    <submittedName>
        <fullName evidence="1">26016_t:CDS:1</fullName>
    </submittedName>
</protein>